<gene>
    <name evidence="1" type="ORF">AXF12_01000</name>
</gene>
<evidence type="ECO:0000313" key="2">
    <source>
        <dbReference type="Proteomes" id="UP000065822"/>
    </source>
</evidence>
<name>A0ABM5XB09_9FLAO</name>
<organism evidence="1 2">
    <name type="scientific">Capnocytophaga haemolytica</name>
    <dbReference type="NCBI Taxonomy" id="45243"/>
    <lineage>
        <taxon>Bacteria</taxon>
        <taxon>Pseudomonadati</taxon>
        <taxon>Bacteroidota</taxon>
        <taxon>Flavobacteriia</taxon>
        <taxon>Flavobacteriales</taxon>
        <taxon>Flavobacteriaceae</taxon>
        <taxon>Capnocytophaga</taxon>
    </lineage>
</organism>
<dbReference type="Proteomes" id="UP000065822">
    <property type="component" value="Chromosome"/>
</dbReference>
<dbReference type="EMBL" id="CP014227">
    <property type="protein sequence ID" value="AMD84235.1"/>
    <property type="molecule type" value="Genomic_DNA"/>
</dbReference>
<sequence length="67" mass="7533">MANNECINNMKTQPTLPLLPPEGHIETEAVLAKGKLFAKIPVFCKRQLEPLQKMGIFANVSNKIKER</sequence>
<keyword evidence="2" id="KW-1185">Reference proteome</keyword>
<evidence type="ECO:0000313" key="1">
    <source>
        <dbReference type="EMBL" id="AMD84235.1"/>
    </source>
</evidence>
<reference evidence="1 2" key="1">
    <citation type="submission" date="2016-02" db="EMBL/GenBank/DDBJ databases">
        <authorList>
            <person name="Holder M.E."/>
            <person name="Ajami N.J."/>
            <person name="Petrosino J.F."/>
        </authorList>
    </citation>
    <scope>NUCLEOTIDE SEQUENCE [LARGE SCALE GENOMIC DNA]</scope>
    <source>
        <strain evidence="1 2">CCUG 32990</strain>
    </source>
</reference>
<proteinExistence type="predicted"/>
<accession>A0ABM5XB09</accession>
<protein>
    <submittedName>
        <fullName evidence="1">Uncharacterized protein</fullName>
    </submittedName>
</protein>